<name>I7GC91_MACFA</name>
<evidence type="ECO:0000313" key="1">
    <source>
        <dbReference type="EMBL" id="BAE89614.1"/>
    </source>
</evidence>
<organism evidence="1">
    <name type="scientific">Macaca fascicularis</name>
    <name type="common">Crab-eating macaque</name>
    <name type="synonym">Cynomolgus monkey</name>
    <dbReference type="NCBI Taxonomy" id="9541"/>
    <lineage>
        <taxon>Eukaryota</taxon>
        <taxon>Metazoa</taxon>
        <taxon>Chordata</taxon>
        <taxon>Craniata</taxon>
        <taxon>Vertebrata</taxon>
        <taxon>Euteleostomi</taxon>
        <taxon>Mammalia</taxon>
        <taxon>Eutheria</taxon>
        <taxon>Euarchontoglires</taxon>
        <taxon>Primates</taxon>
        <taxon>Haplorrhini</taxon>
        <taxon>Catarrhini</taxon>
        <taxon>Cercopithecidae</taxon>
        <taxon>Cercopithecinae</taxon>
        <taxon>Macaca</taxon>
    </lineage>
</organism>
<proteinExistence type="evidence at transcript level"/>
<dbReference type="AlphaFoldDB" id="I7GC91"/>
<reference evidence="1" key="1">
    <citation type="journal article" date="2007" name="PLoS Biol.">
        <title>Rate of evolution in brain-expressed genes in humans and other primates.</title>
        <authorList>
            <person name="Wang H.-Y."/>
            <person name="Chien H.-C."/>
            <person name="Osada N."/>
            <person name="Hashimoto K."/>
            <person name="Sugano S."/>
            <person name="Gojobori T."/>
            <person name="Chou C.-K."/>
            <person name="Tsai S.-F."/>
            <person name="Wu C.-I."/>
            <person name="Shen C.-K.J."/>
        </authorList>
    </citation>
    <scope>NUCLEOTIDE SEQUENCE</scope>
</reference>
<accession>I7GC91</accession>
<protein>
    <submittedName>
        <fullName evidence="1">Macaca fascicularis brain cDNA, clone: QflA-18621</fullName>
    </submittedName>
</protein>
<dbReference type="EMBL" id="AB172552">
    <property type="protein sequence ID" value="BAE89614.1"/>
    <property type="molecule type" value="mRNA"/>
</dbReference>
<sequence length="48" mass="5558">MIGKLYTNPWPERKECSEDQGFLALEANAILTQNKLGAEVYWLVTLRF</sequence>